<dbReference type="InterPro" id="IPR036890">
    <property type="entry name" value="HATPase_C_sf"/>
</dbReference>
<gene>
    <name evidence="8" type="ORF">H3H32_28870</name>
</gene>
<evidence type="ECO:0000256" key="4">
    <source>
        <dbReference type="ARBA" id="ARBA00022679"/>
    </source>
</evidence>
<accession>A0A7G5GSS3</accession>
<keyword evidence="5" id="KW-0418">Kinase</keyword>
<dbReference type="Gene3D" id="3.30.450.20">
    <property type="entry name" value="PAS domain"/>
    <property type="match status" value="1"/>
</dbReference>
<keyword evidence="4" id="KW-0808">Transferase</keyword>
<evidence type="ECO:0000256" key="1">
    <source>
        <dbReference type="ARBA" id="ARBA00000085"/>
    </source>
</evidence>
<dbReference type="SUPFAM" id="SSF55785">
    <property type="entry name" value="PYP-like sensor domain (PAS domain)"/>
    <property type="match status" value="1"/>
</dbReference>
<dbReference type="GO" id="GO:0000155">
    <property type="term" value="F:phosphorelay sensor kinase activity"/>
    <property type="evidence" value="ECO:0007669"/>
    <property type="project" value="InterPro"/>
</dbReference>
<dbReference type="PROSITE" id="PS50109">
    <property type="entry name" value="HIS_KIN"/>
    <property type="match status" value="1"/>
</dbReference>
<dbReference type="InterPro" id="IPR005467">
    <property type="entry name" value="His_kinase_dom"/>
</dbReference>
<dbReference type="InterPro" id="IPR036097">
    <property type="entry name" value="HisK_dim/P_sf"/>
</dbReference>
<keyword evidence="9" id="KW-1185">Reference proteome</keyword>
<dbReference type="PANTHER" id="PTHR43304">
    <property type="entry name" value="PHYTOCHROME-LIKE PROTEIN CPH1"/>
    <property type="match status" value="1"/>
</dbReference>
<evidence type="ECO:0000256" key="5">
    <source>
        <dbReference type="ARBA" id="ARBA00022777"/>
    </source>
</evidence>
<dbReference type="PANTHER" id="PTHR43304:SF1">
    <property type="entry name" value="PAC DOMAIN-CONTAINING PROTEIN"/>
    <property type="match status" value="1"/>
</dbReference>
<reference evidence="8 9" key="1">
    <citation type="submission" date="2020-07" db="EMBL/GenBank/DDBJ databases">
        <title>Spirosoma foliorum sp. nov., isolated from the leaves on the Nejang mountain Korea, Republic of.</title>
        <authorList>
            <person name="Ho H."/>
            <person name="Lee Y.-J."/>
            <person name="Nurcahyanto D.-A."/>
            <person name="Kim S.-G."/>
        </authorList>
    </citation>
    <scope>NUCLEOTIDE SEQUENCE [LARGE SCALE GENOMIC DNA]</scope>
    <source>
        <strain evidence="8 9">PL0136</strain>
    </source>
</reference>
<dbReference type="Proteomes" id="UP000515369">
    <property type="component" value="Chromosome"/>
</dbReference>
<dbReference type="KEGG" id="sfol:H3H32_28870"/>
<dbReference type="SMART" id="SM00387">
    <property type="entry name" value="HATPase_c"/>
    <property type="match status" value="1"/>
</dbReference>
<name>A0A7G5GSS3_9BACT</name>
<dbReference type="InterPro" id="IPR003661">
    <property type="entry name" value="HisK_dim/P_dom"/>
</dbReference>
<protein>
    <recommendedName>
        <fullName evidence="2">histidine kinase</fullName>
        <ecNumber evidence="2">2.7.13.3</ecNumber>
    </recommendedName>
</protein>
<evidence type="ECO:0000313" key="8">
    <source>
        <dbReference type="EMBL" id="QMW01915.1"/>
    </source>
</evidence>
<evidence type="ECO:0000256" key="3">
    <source>
        <dbReference type="ARBA" id="ARBA00022553"/>
    </source>
</evidence>
<dbReference type="SMART" id="SM00388">
    <property type="entry name" value="HisKA"/>
    <property type="match status" value="1"/>
</dbReference>
<dbReference type="PRINTS" id="PR00344">
    <property type="entry name" value="BCTRLSENSOR"/>
</dbReference>
<dbReference type="AlphaFoldDB" id="A0A7G5GSS3"/>
<feature type="domain" description="Histidine kinase" evidence="6">
    <location>
        <begin position="208"/>
        <end position="436"/>
    </location>
</feature>
<evidence type="ECO:0000259" key="7">
    <source>
        <dbReference type="PROSITE" id="PS50112"/>
    </source>
</evidence>
<dbReference type="SMART" id="SM00091">
    <property type="entry name" value="PAS"/>
    <property type="match status" value="1"/>
</dbReference>
<dbReference type="Pfam" id="PF02518">
    <property type="entry name" value="HATPase_c"/>
    <property type="match status" value="1"/>
</dbReference>
<dbReference type="InterPro" id="IPR035965">
    <property type="entry name" value="PAS-like_dom_sf"/>
</dbReference>
<dbReference type="InterPro" id="IPR004358">
    <property type="entry name" value="Sig_transdc_His_kin-like_C"/>
</dbReference>
<proteinExistence type="predicted"/>
<dbReference type="InterPro" id="IPR000014">
    <property type="entry name" value="PAS"/>
</dbReference>
<dbReference type="FunFam" id="3.30.565.10:FF:000006">
    <property type="entry name" value="Sensor histidine kinase WalK"/>
    <property type="match status" value="1"/>
</dbReference>
<feature type="domain" description="PAS" evidence="7">
    <location>
        <begin position="55"/>
        <end position="125"/>
    </location>
</feature>
<dbReference type="Gene3D" id="1.10.287.130">
    <property type="match status" value="1"/>
</dbReference>
<evidence type="ECO:0000256" key="2">
    <source>
        <dbReference type="ARBA" id="ARBA00012438"/>
    </source>
</evidence>
<dbReference type="EC" id="2.7.13.3" evidence="2"/>
<dbReference type="CDD" id="cd00130">
    <property type="entry name" value="PAS"/>
    <property type="match status" value="1"/>
</dbReference>
<evidence type="ECO:0000259" key="6">
    <source>
        <dbReference type="PROSITE" id="PS50109"/>
    </source>
</evidence>
<dbReference type="EMBL" id="CP059732">
    <property type="protein sequence ID" value="QMW01915.1"/>
    <property type="molecule type" value="Genomic_DNA"/>
</dbReference>
<dbReference type="SUPFAM" id="SSF55874">
    <property type="entry name" value="ATPase domain of HSP90 chaperone/DNA topoisomerase II/histidine kinase"/>
    <property type="match status" value="1"/>
</dbReference>
<dbReference type="SUPFAM" id="SSF47384">
    <property type="entry name" value="Homodimeric domain of signal transducing histidine kinase"/>
    <property type="match status" value="1"/>
</dbReference>
<dbReference type="CDD" id="cd00082">
    <property type="entry name" value="HisKA"/>
    <property type="match status" value="1"/>
</dbReference>
<sequence length="441" mass="48897">MNGGKTYEQLLAENESLRWQLEEATETIQAIRTGQIDALVVEGEDGHELYTLKTADQTYRIFIETMNEGAVTLNKDGLILYSNSTFATMVELPLSKVIGLSFNQFTTPDCQEMFNDLLRGIWTGNRKIEFMLISNNQNLVPCQLSATDLELDGGVCLSIILTDLTAQKHSQQLLRINNEKLAKANAALEVSNQALNRSNNNLQQFAYIASHDLQEPLRKIQSFGDLLKSQYKDQLGDGTGHLERMQVAASRMSTLIKDLLSFSRISTQQNTTTSISLNDVVNIVLSDLELLIQEKSAVVSVDPLPTIQGDRSQLEQLFQNLLTNALKFRRAGVTPQIRVSSQTVDSAKLPVSIKPILQADTYYQISVSDNGIGFDQKYVDRIFQVFQRLHGKTEFPGTGIGLAICEKVTANHGGAITAISEPGEGATFEIYFPIQSNITQL</sequence>
<dbReference type="Pfam" id="PF00512">
    <property type="entry name" value="HisKA"/>
    <property type="match status" value="1"/>
</dbReference>
<dbReference type="InterPro" id="IPR003594">
    <property type="entry name" value="HATPase_dom"/>
</dbReference>
<comment type="catalytic activity">
    <reaction evidence="1">
        <text>ATP + protein L-histidine = ADP + protein N-phospho-L-histidine.</text>
        <dbReference type="EC" id="2.7.13.3"/>
    </reaction>
</comment>
<dbReference type="InterPro" id="IPR052162">
    <property type="entry name" value="Sensor_kinase/Photoreceptor"/>
</dbReference>
<organism evidence="8 9">
    <name type="scientific">Spirosoma foliorum</name>
    <dbReference type="NCBI Taxonomy" id="2710596"/>
    <lineage>
        <taxon>Bacteria</taxon>
        <taxon>Pseudomonadati</taxon>
        <taxon>Bacteroidota</taxon>
        <taxon>Cytophagia</taxon>
        <taxon>Cytophagales</taxon>
        <taxon>Cytophagaceae</taxon>
        <taxon>Spirosoma</taxon>
    </lineage>
</organism>
<dbReference type="PROSITE" id="PS50112">
    <property type="entry name" value="PAS"/>
    <property type="match status" value="1"/>
</dbReference>
<dbReference type="Pfam" id="PF13426">
    <property type="entry name" value="PAS_9"/>
    <property type="match status" value="1"/>
</dbReference>
<dbReference type="Gene3D" id="3.30.565.10">
    <property type="entry name" value="Histidine kinase-like ATPase, C-terminal domain"/>
    <property type="match status" value="1"/>
</dbReference>
<keyword evidence="3" id="KW-0597">Phosphoprotein</keyword>
<evidence type="ECO:0000313" key="9">
    <source>
        <dbReference type="Proteomes" id="UP000515369"/>
    </source>
</evidence>
<dbReference type="RefSeq" id="WP_182459191.1">
    <property type="nucleotide sequence ID" value="NZ_CP059732.1"/>
</dbReference>